<feature type="region of interest" description="Disordered" evidence="1">
    <location>
        <begin position="39"/>
        <end position="63"/>
    </location>
</feature>
<protein>
    <submittedName>
        <fullName evidence="2">Uncharacterized protein</fullName>
    </submittedName>
</protein>
<comment type="caution">
    <text evidence="2">The sequence shown here is derived from an EMBL/GenBank/DDBJ whole genome shotgun (WGS) entry which is preliminary data.</text>
</comment>
<sequence>MQRLTPAQQCEVQNNLQNDGRRCIGGRAKFIKGARLYSDKSWPRSSESRTVVNNTDTAQNIDG</sequence>
<reference evidence="2 3" key="1">
    <citation type="journal article" date="2019" name="Sci. Rep.">
        <title>A high-quality genome of Eragrostis curvula grass provides insights into Poaceae evolution and supports new strategies to enhance forage quality.</title>
        <authorList>
            <person name="Carballo J."/>
            <person name="Santos B.A.C.M."/>
            <person name="Zappacosta D."/>
            <person name="Garbus I."/>
            <person name="Selva J.P."/>
            <person name="Gallo C.A."/>
            <person name="Diaz A."/>
            <person name="Albertini E."/>
            <person name="Caccamo M."/>
            <person name="Echenique V."/>
        </authorList>
    </citation>
    <scope>NUCLEOTIDE SEQUENCE [LARGE SCALE GENOMIC DNA]</scope>
    <source>
        <strain evidence="3">cv. Victoria</strain>
        <tissue evidence="2">Leaf</tissue>
    </source>
</reference>
<dbReference type="EMBL" id="RWGY01000011">
    <property type="protein sequence ID" value="TVU31271.1"/>
    <property type="molecule type" value="Genomic_DNA"/>
</dbReference>
<accession>A0A5J9V774</accession>
<dbReference type="AlphaFoldDB" id="A0A5J9V774"/>
<evidence type="ECO:0000313" key="2">
    <source>
        <dbReference type="EMBL" id="TVU31271.1"/>
    </source>
</evidence>
<organism evidence="2 3">
    <name type="scientific">Eragrostis curvula</name>
    <name type="common">weeping love grass</name>
    <dbReference type="NCBI Taxonomy" id="38414"/>
    <lineage>
        <taxon>Eukaryota</taxon>
        <taxon>Viridiplantae</taxon>
        <taxon>Streptophyta</taxon>
        <taxon>Embryophyta</taxon>
        <taxon>Tracheophyta</taxon>
        <taxon>Spermatophyta</taxon>
        <taxon>Magnoliopsida</taxon>
        <taxon>Liliopsida</taxon>
        <taxon>Poales</taxon>
        <taxon>Poaceae</taxon>
        <taxon>PACMAD clade</taxon>
        <taxon>Chloridoideae</taxon>
        <taxon>Eragrostideae</taxon>
        <taxon>Eragrostidinae</taxon>
        <taxon>Eragrostis</taxon>
    </lineage>
</organism>
<dbReference type="Proteomes" id="UP000324897">
    <property type="component" value="Chromosome 1"/>
</dbReference>
<evidence type="ECO:0000313" key="3">
    <source>
        <dbReference type="Proteomes" id="UP000324897"/>
    </source>
</evidence>
<keyword evidence="3" id="KW-1185">Reference proteome</keyword>
<gene>
    <name evidence="2" type="ORF">EJB05_22952</name>
</gene>
<feature type="compositionally biased region" description="Polar residues" evidence="1">
    <location>
        <begin position="43"/>
        <end position="63"/>
    </location>
</feature>
<name>A0A5J9V774_9POAL</name>
<evidence type="ECO:0000256" key="1">
    <source>
        <dbReference type="SAM" id="MobiDB-lite"/>
    </source>
</evidence>
<proteinExistence type="predicted"/>
<dbReference type="Gramene" id="TVU31271">
    <property type="protein sequence ID" value="TVU31271"/>
    <property type="gene ID" value="EJB05_22952"/>
</dbReference>